<proteinExistence type="predicted"/>
<reference evidence="2 3" key="1">
    <citation type="submission" date="2015-10" db="EMBL/GenBank/DDBJ databases">
        <authorList>
            <person name="Gilbert D.G."/>
        </authorList>
    </citation>
    <scope>NUCLEOTIDE SEQUENCE [LARGE SCALE GENOMIC DNA]</scope>
    <source>
        <strain evidence="2">COMA1</strain>
    </source>
</reference>
<dbReference type="RefSeq" id="WP_090750720.1">
    <property type="nucleotide sequence ID" value="NZ_CZQA01000011.1"/>
</dbReference>
<gene>
    <name evidence="2" type="ORF">COMA1_50022</name>
</gene>
<feature type="region of interest" description="Disordered" evidence="1">
    <location>
        <begin position="1"/>
        <end position="28"/>
    </location>
</feature>
<protein>
    <submittedName>
        <fullName evidence="2">Uncharacterized protein</fullName>
    </submittedName>
</protein>
<feature type="compositionally biased region" description="Basic and acidic residues" evidence="1">
    <location>
        <begin position="1"/>
        <end position="13"/>
    </location>
</feature>
<evidence type="ECO:0000313" key="3">
    <source>
        <dbReference type="Proteomes" id="UP000199032"/>
    </source>
</evidence>
<evidence type="ECO:0000313" key="2">
    <source>
        <dbReference type="EMBL" id="CUS38281.1"/>
    </source>
</evidence>
<dbReference type="AlphaFoldDB" id="A0A0S4LMV2"/>
<dbReference type="Proteomes" id="UP000199032">
    <property type="component" value="Unassembled WGS sequence"/>
</dbReference>
<evidence type="ECO:0000256" key="1">
    <source>
        <dbReference type="SAM" id="MobiDB-lite"/>
    </source>
</evidence>
<sequence length="63" mass="7350">MPSKAVLKEKEWYSEDPEEFTSDEDKNSELSDLLSGAWNDLSIVEIRRIEIGSSKGWRVTYRQ</sequence>
<accession>A0A0S4LMV2</accession>
<name>A0A0S4LMV2_9BACT</name>
<dbReference type="STRING" id="1742972.COMA1_50022"/>
<keyword evidence="3" id="KW-1185">Reference proteome</keyword>
<organism evidence="2 3">
    <name type="scientific">Candidatus Nitrospira nitrosa</name>
    <dbReference type="NCBI Taxonomy" id="1742972"/>
    <lineage>
        <taxon>Bacteria</taxon>
        <taxon>Pseudomonadati</taxon>
        <taxon>Nitrospirota</taxon>
        <taxon>Nitrospiria</taxon>
        <taxon>Nitrospirales</taxon>
        <taxon>Nitrospiraceae</taxon>
        <taxon>Nitrospira</taxon>
    </lineage>
</organism>
<dbReference type="EMBL" id="CZQA01000011">
    <property type="protein sequence ID" value="CUS38281.1"/>
    <property type="molecule type" value="Genomic_DNA"/>
</dbReference>